<accession>A0AAW0P7M5</accession>
<keyword evidence="2" id="KW-0732">Signal</keyword>
<feature type="region of interest" description="Disordered" evidence="1">
    <location>
        <begin position="72"/>
        <end position="103"/>
    </location>
</feature>
<sequence length="120" mass="13415">MHCPRALVARALVLMTGPHALVLAALEPDRPGLDLVLDLGLDLEFRSGLWLDAGSARGLWVQAERAHRDHVIRKLSHQPQAQSRTRVRTRTHQQPDQEQDLSLTSAACGEILYNKLEPNE</sequence>
<organism evidence="3 4">
    <name type="scientific">Mugilogobius chulae</name>
    <name type="common">yellowstripe goby</name>
    <dbReference type="NCBI Taxonomy" id="88201"/>
    <lineage>
        <taxon>Eukaryota</taxon>
        <taxon>Metazoa</taxon>
        <taxon>Chordata</taxon>
        <taxon>Craniata</taxon>
        <taxon>Vertebrata</taxon>
        <taxon>Euteleostomi</taxon>
        <taxon>Actinopterygii</taxon>
        <taxon>Neopterygii</taxon>
        <taxon>Teleostei</taxon>
        <taxon>Neoteleostei</taxon>
        <taxon>Acanthomorphata</taxon>
        <taxon>Gobiaria</taxon>
        <taxon>Gobiiformes</taxon>
        <taxon>Gobioidei</taxon>
        <taxon>Gobiidae</taxon>
        <taxon>Gobionellinae</taxon>
        <taxon>Mugilogobius</taxon>
    </lineage>
</organism>
<proteinExistence type="predicted"/>
<keyword evidence="4" id="KW-1185">Reference proteome</keyword>
<evidence type="ECO:0000313" key="3">
    <source>
        <dbReference type="EMBL" id="KAK7912675.1"/>
    </source>
</evidence>
<feature type="signal peptide" evidence="2">
    <location>
        <begin position="1"/>
        <end position="24"/>
    </location>
</feature>
<evidence type="ECO:0000256" key="2">
    <source>
        <dbReference type="SAM" id="SignalP"/>
    </source>
</evidence>
<feature type="compositionally biased region" description="Polar residues" evidence="1">
    <location>
        <begin position="92"/>
        <end position="103"/>
    </location>
</feature>
<comment type="caution">
    <text evidence="3">The sequence shown here is derived from an EMBL/GenBank/DDBJ whole genome shotgun (WGS) entry which is preliminary data.</text>
</comment>
<evidence type="ECO:0008006" key="5">
    <source>
        <dbReference type="Google" id="ProtNLM"/>
    </source>
</evidence>
<dbReference type="Proteomes" id="UP001460270">
    <property type="component" value="Unassembled WGS sequence"/>
</dbReference>
<feature type="chain" id="PRO_5043441060" description="Secreted protein" evidence="2">
    <location>
        <begin position="25"/>
        <end position="120"/>
    </location>
</feature>
<gene>
    <name evidence="3" type="ORF">WMY93_012886</name>
</gene>
<protein>
    <recommendedName>
        <fullName evidence="5">Secreted protein</fullName>
    </recommendedName>
</protein>
<evidence type="ECO:0000256" key="1">
    <source>
        <dbReference type="SAM" id="MobiDB-lite"/>
    </source>
</evidence>
<evidence type="ECO:0000313" key="4">
    <source>
        <dbReference type="Proteomes" id="UP001460270"/>
    </source>
</evidence>
<reference evidence="4" key="1">
    <citation type="submission" date="2024-04" db="EMBL/GenBank/DDBJ databases">
        <title>Salinicola lusitanus LLJ914,a marine bacterium isolated from the Okinawa Trough.</title>
        <authorList>
            <person name="Li J."/>
        </authorList>
    </citation>
    <scope>NUCLEOTIDE SEQUENCE [LARGE SCALE GENOMIC DNA]</scope>
</reference>
<dbReference type="AlphaFoldDB" id="A0AAW0P7M5"/>
<dbReference type="EMBL" id="JBBPFD010000009">
    <property type="protein sequence ID" value="KAK7912675.1"/>
    <property type="molecule type" value="Genomic_DNA"/>
</dbReference>
<name>A0AAW0P7M5_9GOBI</name>